<evidence type="ECO:0000313" key="2">
    <source>
        <dbReference type="Proteomes" id="UP000807159"/>
    </source>
</evidence>
<gene>
    <name evidence="1" type="ORF">H0E87_029435</name>
</gene>
<evidence type="ECO:0000313" key="1">
    <source>
        <dbReference type="EMBL" id="KAH8481975.1"/>
    </source>
</evidence>
<dbReference type="AlphaFoldDB" id="A0A8T2WKV9"/>
<sequence>TVQGLLQPPLALSESGHCPLISAAHLIPRQLPDTGLKSMGTLNPSTRDMSKKSKLLNRFKAYSASVFGGCPKAWHCKSPLQSPVSHVPHPAPSKLHLVHPQIRACVVPAFAVMVHDSPGSSLWPPPGTAAAHTV</sequence>
<proteinExistence type="predicted"/>
<organism evidence="1 2">
    <name type="scientific">Populus deltoides</name>
    <name type="common">Eastern poplar</name>
    <name type="synonym">Eastern cottonwood</name>
    <dbReference type="NCBI Taxonomy" id="3696"/>
    <lineage>
        <taxon>Eukaryota</taxon>
        <taxon>Viridiplantae</taxon>
        <taxon>Streptophyta</taxon>
        <taxon>Embryophyta</taxon>
        <taxon>Tracheophyta</taxon>
        <taxon>Spermatophyta</taxon>
        <taxon>Magnoliopsida</taxon>
        <taxon>eudicotyledons</taxon>
        <taxon>Gunneridae</taxon>
        <taxon>Pentapetalae</taxon>
        <taxon>rosids</taxon>
        <taxon>fabids</taxon>
        <taxon>Malpighiales</taxon>
        <taxon>Salicaceae</taxon>
        <taxon>Saliceae</taxon>
        <taxon>Populus</taxon>
    </lineage>
</organism>
<accession>A0A8T2WKV9</accession>
<dbReference type="Proteomes" id="UP000807159">
    <property type="component" value="Chromosome 18"/>
</dbReference>
<comment type="caution">
    <text evidence="1">The sequence shown here is derived from an EMBL/GenBank/DDBJ whole genome shotgun (WGS) entry which is preliminary data.</text>
</comment>
<feature type="non-terminal residue" evidence="1">
    <location>
        <position position="1"/>
    </location>
</feature>
<name>A0A8T2WKV9_POPDE</name>
<protein>
    <submittedName>
        <fullName evidence="1">Uncharacterized protein</fullName>
    </submittedName>
</protein>
<reference evidence="1" key="1">
    <citation type="journal article" date="2021" name="J. Hered.">
        <title>Genome Assembly of Salicaceae Populus deltoides (Eastern Cottonwood) I-69 Based on Nanopore Sequencing and Hi-C Technologies.</title>
        <authorList>
            <person name="Bai S."/>
            <person name="Wu H."/>
            <person name="Zhang J."/>
            <person name="Pan Z."/>
            <person name="Zhao W."/>
            <person name="Li Z."/>
            <person name="Tong C."/>
        </authorList>
    </citation>
    <scope>NUCLEOTIDE SEQUENCE</scope>
    <source>
        <tissue evidence="1">Leaf</tissue>
    </source>
</reference>
<dbReference type="EMBL" id="JACEGQ020000018">
    <property type="protein sequence ID" value="KAH8481975.1"/>
    <property type="molecule type" value="Genomic_DNA"/>
</dbReference>
<keyword evidence="2" id="KW-1185">Reference proteome</keyword>